<reference evidence="2 3" key="1">
    <citation type="submission" date="2012-04" db="EMBL/GenBank/DDBJ databases">
        <title>The Genome Sequence of Saprolegnia declina VS20.</title>
        <authorList>
            <consortium name="The Broad Institute Genome Sequencing Platform"/>
            <person name="Russ C."/>
            <person name="Nusbaum C."/>
            <person name="Tyler B."/>
            <person name="van West P."/>
            <person name="Dieguez-Uribeondo J."/>
            <person name="de Bruijn I."/>
            <person name="Tripathy S."/>
            <person name="Jiang R."/>
            <person name="Young S.K."/>
            <person name="Zeng Q."/>
            <person name="Gargeya S."/>
            <person name="Fitzgerald M."/>
            <person name="Haas B."/>
            <person name="Abouelleil A."/>
            <person name="Alvarado L."/>
            <person name="Arachchi H.M."/>
            <person name="Berlin A."/>
            <person name="Chapman S.B."/>
            <person name="Goldberg J."/>
            <person name="Griggs A."/>
            <person name="Gujja S."/>
            <person name="Hansen M."/>
            <person name="Howarth C."/>
            <person name="Imamovic A."/>
            <person name="Larimer J."/>
            <person name="McCowen C."/>
            <person name="Montmayeur A."/>
            <person name="Murphy C."/>
            <person name="Neiman D."/>
            <person name="Pearson M."/>
            <person name="Priest M."/>
            <person name="Roberts A."/>
            <person name="Saif S."/>
            <person name="Shea T."/>
            <person name="Sisk P."/>
            <person name="Sykes S."/>
            <person name="Wortman J."/>
            <person name="Nusbaum C."/>
            <person name="Birren B."/>
        </authorList>
    </citation>
    <scope>NUCLEOTIDE SEQUENCE [LARGE SCALE GENOMIC DNA]</scope>
    <source>
        <strain evidence="2 3">VS20</strain>
    </source>
</reference>
<evidence type="ECO:0000313" key="3">
    <source>
        <dbReference type="Proteomes" id="UP000030762"/>
    </source>
</evidence>
<dbReference type="InParanoid" id="T0QVV0"/>
<evidence type="ECO:0000256" key="1">
    <source>
        <dbReference type="SAM" id="MobiDB-lite"/>
    </source>
</evidence>
<organism evidence="2 3">
    <name type="scientific">Saprolegnia diclina (strain VS20)</name>
    <dbReference type="NCBI Taxonomy" id="1156394"/>
    <lineage>
        <taxon>Eukaryota</taxon>
        <taxon>Sar</taxon>
        <taxon>Stramenopiles</taxon>
        <taxon>Oomycota</taxon>
        <taxon>Saprolegniomycetes</taxon>
        <taxon>Saprolegniales</taxon>
        <taxon>Saprolegniaceae</taxon>
        <taxon>Saprolegnia</taxon>
    </lineage>
</organism>
<dbReference type="Proteomes" id="UP000030762">
    <property type="component" value="Unassembled WGS sequence"/>
</dbReference>
<name>T0QVV0_SAPDV</name>
<dbReference type="RefSeq" id="XP_008603777.1">
    <property type="nucleotide sequence ID" value="XM_008605555.1"/>
</dbReference>
<feature type="region of interest" description="Disordered" evidence="1">
    <location>
        <begin position="268"/>
        <end position="292"/>
    </location>
</feature>
<gene>
    <name evidence="2" type="ORF">SDRG_00092</name>
</gene>
<dbReference type="AlphaFoldDB" id="T0QVV0"/>
<protein>
    <recommendedName>
        <fullName evidence="4">BED-type domain-containing protein</fullName>
    </recommendedName>
</protein>
<dbReference type="eggNOG" id="ENOG502QUS0">
    <property type="taxonomic scope" value="Eukaryota"/>
</dbReference>
<feature type="compositionally biased region" description="Polar residues" evidence="1">
    <location>
        <begin position="323"/>
        <end position="337"/>
    </location>
</feature>
<dbReference type="GeneID" id="19940819"/>
<proteinExistence type="predicted"/>
<evidence type="ECO:0008006" key="4">
    <source>
        <dbReference type="Google" id="ProtNLM"/>
    </source>
</evidence>
<accession>T0QVV0</accession>
<evidence type="ECO:0000313" key="2">
    <source>
        <dbReference type="EMBL" id="EQC42354.1"/>
    </source>
</evidence>
<dbReference type="OMA" id="LEVVWEQ"/>
<feature type="region of interest" description="Disordered" evidence="1">
    <location>
        <begin position="323"/>
        <end position="346"/>
    </location>
</feature>
<feature type="compositionally biased region" description="Acidic residues" evidence="1">
    <location>
        <begin position="272"/>
        <end position="282"/>
    </location>
</feature>
<keyword evidence="3" id="KW-1185">Reference proteome</keyword>
<dbReference type="EMBL" id="JH767132">
    <property type="protein sequence ID" value="EQC42354.1"/>
    <property type="molecule type" value="Genomic_DNA"/>
</dbReference>
<dbReference type="OrthoDB" id="75107at2759"/>
<dbReference type="VEuPathDB" id="FungiDB:SDRG_00092"/>
<sequence length="805" mass="89847">MGRACSLTEWAHFVKTSHKANLSYWWVYCRHCVIAAITSSSPPGRNIASINTPDALQAFIGTLPPPTAASTTEPRPLVGRRSVMKAHLAQCLHASAIPPNPIIKRRAGKRGVHCAIAEWAHFDRLEQDGYIGNSNYFPVRCKHCVAAHGSGRRPTPPEVFAGRKESMRSHLARCSFFTGKLPAKRTKDASKLALNEWQFFIQLERQPNTYYHYAKCKFCTDAYEAARANGREMLPPKVILGRKHNMQTHLANCEHILNHEAVLDDIVMSSDDNNDNDDDDDSIDRPMPFPSAETPRLQALATSATASPLARLLHLPVDKPSPLTSNASLSRVSSIESNGGRPGASSELDTVDAVVAFTLEHNLPFTWVESQAMQVLCPHLPTTAELAGPILRRLLQSCEATLLTRWREMHQGGGWTLVVHLLDESESTATLVAWVVHPNGLVLPSMLDASLTLTCPLPLLPQTLQRHLAQCERQQLHVVAVALPPSAACFGHLPAQLPHVLFVTSPRSVVRRLLHGVLADEAVFFALKRLCLLRSLPAHLSEVSSWLHQTLQSHFVDMDTRIVLEATAPLFLHLSRLPRALSLAATLHLFGQLYSAVRRLPLALDRLQQALLEHLELSWSAVEQPVYVLAYALHPHYRDSALRKTRSVFKWSALCDVACYYYERWFRTRPTTLRGDVMAFAHVTQQIYAPSVLAEFPSASDYVLYLMDHAPELAALMDRLHATTTSFEFDPIERRDDSADVLQSVQYIAYCQSRPARPTESDLMPDARLVQWRSRVAANAAQCGTYSTEDAQRTTKISLHELFES</sequence>